<evidence type="ECO:0000313" key="3">
    <source>
        <dbReference type="Proteomes" id="UP000245207"/>
    </source>
</evidence>
<gene>
    <name evidence="2" type="ORF">CTI12_AA495300</name>
</gene>
<dbReference type="EMBL" id="PKPP01010686">
    <property type="protein sequence ID" value="PWA45587.1"/>
    <property type="molecule type" value="Genomic_DNA"/>
</dbReference>
<evidence type="ECO:0000259" key="1">
    <source>
        <dbReference type="PROSITE" id="PS50801"/>
    </source>
</evidence>
<sequence length="219" mass="24789">MGRLCLCVTADDGLTASVSLVGGAYLIGVIRGRVGLIGPDWRFIVGVIRRLCVFDVWSPICLSSGWACNRGRFTHLKDFFTWTRPNTSVLGNIPSTQIYQNLFRNREAQRGPLFVILGVEAPIYFANSTYLQERILRWLREEEDWVAANNIWEYTKVYTKGLAMVNELRTMLEKRSFQEASVMEKLHQLNTLDSFGPNGLYLTVGEAVSDISSSWKGQP</sequence>
<dbReference type="Proteomes" id="UP000245207">
    <property type="component" value="Unassembled WGS sequence"/>
</dbReference>
<dbReference type="AlphaFoldDB" id="A0A2U1L9B7"/>
<evidence type="ECO:0000313" key="2">
    <source>
        <dbReference type="EMBL" id="PWA45587.1"/>
    </source>
</evidence>
<dbReference type="OrthoDB" id="288203at2759"/>
<reference evidence="2 3" key="1">
    <citation type="journal article" date="2018" name="Mol. Plant">
        <title>The genome of Artemisia annua provides insight into the evolution of Asteraceae family and artemisinin biosynthesis.</title>
        <authorList>
            <person name="Shen Q."/>
            <person name="Zhang L."/>
            <person name="Liao Z."/>
            <person name="Wang S."/>
            <person name="Yan T."/>
            <person name="Shi P."/>
            <person name="Liu M."/>
            <person name="Fu X."/>
            <person name="Pan Q."/>
            <person name="Wang Y."/>
            <person name="Lv Z."/>
            <person name="Lu X."/>
            <person name="Zhang F."/>
            <person name="Jiang W."/>
            <person name="Ma Y."/>
            <person name="Chen M."/>
            <person name="Hao X."/>
            <person name="Li L."/>
            <person name="Tang Y."/>
            <person name="Lv G."/>
            <person name="Zhou Y."/>
            <person name="Sun X."/>
            <person name="Brodelius P.E."/>
            <person name="Rose J.K.C."/>
            <person name="Tang K."/>
        </authorList>
    </citation>
    <scope>NUCLEOTIDE SEQUENCE [LARGE SCALE GENOMIC DNA]</scope>
    <source>
        <strain evidence="3">cv. Huhao1</strain>
        <tissue evidence="2">Leaf</tissue>
    </source>
</reference>
<feature type="domain" description="STAS" evidence="1">
    <location>
        <begin position="104"/>
        <end position="196"/>
    </location>
</feature>
<keyword evidence="3" id="KW-1185">Reference proteome</keyword>
<dbReference type="PROSITE" id="PS50801">
    <property type="entry name" value="STAS"/>
    <property type="match status" value="1"/>
</dbReference>
<dbReference type="Gene3D" id="3.30.750.24">
    <property type="entry name" value="STAS domain"/>
    <property type="match status" value="1"/>
</dbReference>
<accession>A0A2U1L9B7</accession>
<protein>
    <submittedName>
        <fullName evidence="2">Sulfate transporter 3,4</fullName>
    </submittedName>
</protein>
<proteinExistence type="predicted"/>
<organism evidence="2 3">
    <name type="scientific">Artemisia annua</name>
    <name type="common">Sweet wormwood</name>
    <dbReference type="NCBI Taxonomy" id="35608"/>
    <lineage>
        <taxon>Eukaryota</taxon>
        <taxon>Viridiplantae</taxon>
        <taxon>Streptophyta</taxon>
        <taxon>Embryophyta</taxon>
        <taxon>Tracheophyta</taxon>
        <taxon>Spermatophyta</taxon>
        <taxon>Magnoliopsida</taxon>
        <taxon>eudicotyledons</taxon>
        <taxon>Gunneridae</taxon>
        <taxon>Pentapetalae</taxon>
        <taxon>asterids</taxon>
        <taxon>campanulids</taxon>
        <taxon>Asterales</taxon>
        <taxon>Asteraceae</taxon>
        <taxon>Asteroideae</taxon>
        <taxon>Anthemideae</taxon>
        <taxon>Artemisiinae</taxon>
        <taxon>Artemisia</taxon>
    </lineage>
</organism>
<name>A0A2U1L9B7_ARTAN</name>
<dbReference type="InterPro" id="IPR036513">
    <property type="entry name" value="STAS_dom_sf"/>
</dbReference>
<comment type="caution">
    <text evidence="2">The sequence shown here is derived from an EMBL/GenBank/DDBJ whole genome shotgun (WGS) entry which is preliminary data.</text>
</comment>
<dbReference type="InterPro" id="IPR002645">
    <property type="entry name" value="STAS_dom"/>
</dbReference>
<dbReference type="STRING" id="35608.A0A2U1L9B7"/>